<dbReference type="AlphaFoldDB" id="A0A8C4QK57"/>
<evidence type="ECO:0000259" key="2">
    <source>
        <dbReference type="PROSITE" id="PS50835"/>
    </source>
</evidence>
<organism evidence="3 4">
    <name type="scientific">Eptatretus burgeri</name>
    <name type="common">Inshore hagfish</name>
    <dbReference type="NCBI Taxonomy" id="7764"/>
    <lineage>
        <taxon>Eukaryota</taxon>
        <taxon>Metazoa</taxon>
        <taxon>Chordata</taxon>
        <taxon>Craniata</taxon>
        <taxon>Vertebrata</taxon>
        <taxon>Cyclostomata</taxon>
        <taxon>Myxini</taxon>
        <taxon>Myxiniformes</taxon>
        <taxon>Myxinidae</taxon>
        <taxon>Eptatretinae</taxon>
        <taxon>Eptatretus</taxon>
    </lineage>
</organism>
<dbReference type="InterPro" id="IPR003598">
    <property type="entry name" value="Ig_sub2"/>
</dbReference>
<dbReference type="Proteomes" id="UP000694388">
    <property type="component" value="Unplaced"/>
</dbReference>
<feature type="transmembrane region" description="Helical" evidence="1">
    <location>
        <begin position="107"/>
        <end position="130"/>
    </location>
</feature>
<dbReference type="SMART" id="SM00408">
    <property type="entry name" value="IGc2"/>
    <property type="match status" value="1"/>
</dbReference>
<dbReference type="PROSITE" id="PS50835">
    <property type="entry name" value="IG_LIKE"/>
    <property type="match status" value="1"/>
</dbReference>
<accession>A0A8C4QK57</accession>
<keyword evidence="1" id="KW-0812">Transmembrane</keyword>
<dbReference type="GO" id="GO:0032956">
    <property type="term" value="P:regulation of actin cytoskeleton organization"/>
    <property type="evidence" value="ECO:0007669"/>
    <property type="project" value="TreeGrafter"/>
</dbReference>
<dbReference type="GO" id="GO:2001204">
    <property type="term" value="P:regulation of osteoclast development"/>
    <property type="evidence" value="ECO:0007669"/>
    <property type="project" value="TreeGrafter"/>
</dbReference>
<dbReference type="Pfam" id="PF13927">
    <property type="entry name" value="Ig_3"/>
    <property type="match status" value="1"/>
</dbReference>
<dbReference type="InterPro" id="IPR007110">
    <property type="entry name" value="Ig-like_dom"/>
</dbReference>
<evidence type="ECO:0000256" key="1">
    <source>
        <dbReference type="SAM" id="Phobius"/>
    </source>
</evidence>
<dbReference type="InterPro" id="IPR013783">
    <property type="entry name" value="Ig-like_fold"/>
</dbReference>
<dbReference type="GO" id="GO:0005886">
    <property type="term" value="C:plasma membrane"/>
    <property type="evidence" value="ECO:0007669"/>
    <property type="project" value="TreeGrafter"/>
</dbReference>
<name>A0A8C4QK57_EPTBU</name>
<reference evidence="3" key="1">
    <citation type="submission" date="2025-08" db="UniProtKB">
        <authorList>
            <consortium name="Ensembl"/>
        </authorList>
    </citation>
    <scope>IDENTIFICATION</scope>
</reference>
<dbReference type="Gene3D" id="2.60.40.10">
    <property type="entry name" value="Immunoglobulins"/>
    <property type="match status" value="1"/>
</dbReference>
<proteinExistence type="predicted"/>
<dbReference type="InterPro" id="IPR036179">
    <property type="entry name" value="Ig-like_dom_sf"/>
</dbReference>
<dbReference type="SUPFAM" id="SSF48726">
    <property type="entry name" value="Immunoglobulin"/>
    <property type="match status" value="1"/>
</dbReference>
<dbReference type="Ensembl" id="ENSEBUT00000016437.1">
    <property type="protein sequence ID" value="ENSEBUP00000015861.1"/>
    <property type="gene ID" value="ENSEBUG00000009983.1"/>
</dbReference>
<dbReference type="InterPro" id="IPR042836">
    <property type="entry name" value="SIG15"/>
</dbReference>
<dbReference type="PANTHER" id="PTHR46942:SF1">
    <property type="entry name" value="SIALIC ACID-BINDING IG-LIKE LECTIN 15"/>
    <property type="match status" value="1"/>
</dbReference>
<keyword evidence="1" id="KW-0472">Membrane</keyword>
<evidence type="ECO:0000313" key="3">
    <source>
        <dbReference type="Ensembl" id="ENSEBUP00000015861.1"/>
    </source>
</evidence>
<reference evidence="3" key="2">
    <citation type="submission" date="2025-09" db="UniProtKB">
        <authorList>
            <consortium name="Ensembl"/>
        </authorList>
    </citation>
    <scope>IDENTIFICATION</scope>
</reference>
<keyword evidence="1" id="KW-1133">Transmembrane helix</keyword>
<dbReference type="GO" id="GO:0045124">
    <property type="term" value="P:regulation of bone resorption"/>
    <property type="evidence" value="ECO:0007669"/>
    <property type="project" value="TreeGrafter"/>
</dbReference>
<evidence type="ECO:0000313" key="4">
    <source>
        <dbReference type="Proteomes" id="UP000694388"/>
    </source>
</evidence>
<feature type="domain" description="Ig-like" evidence="2">
    <location>
        <begin position="3"/>
        <end position="94"/>
    </location>
</feature>
<dbReference type="GeneTree" id="ENSGT00930000152707"/>
<dbReference type="PANTHER" id="PTHR46942">
    <property type="entry name" value="SIALIC ACID-BINDING IG-LIKE LECTIN 15"/>
    <property type="match status" value="1"/>
</dbReference>
<keyword evidence="4" id="KW-1185">Reference proteome</keyword>
<sequence>MYPTVRPQILRIGRRFVNSRTSWRLLCEAEAKPGPNITWWNPQGLILNESHVLLDQDDPNKVQIIMSTLNITKKELEGRYWCLAQNKHGTAEVHIDFCETPVQEVSWMVVIWSTSLWVVVLLFGVGLFFCTKSWKHQGVKQGHRRTSNFQEPDQRDENTYMAVSKEDHSDDNTYTAVPNTFSISEDQLYENI</sequence>
<protein>
    <recommendedName>
        <fullName evidence="2">Ig-like domain-containing protein</fullName>
    </recommendedName>
</protein>